<evidence type="ECO:0000256" key="11">
    <source>
        <dbReference type="ARBA" id="ARBA00023136"/>
    </source>
</evidence>
<dbReference type="InterPro" id="IPR012910">
    <property type="entry name" value="Plug_dom"/>
</dbReference>
<dbReference type="GO" id="GO:0015891">
    <property type="term" value="P:siderophore transport"/>
    <property type="evidence" value="ECO:0007669"/>
    <property type="project" value="InterPro"/>
</dbReference>
<dbReference type="PANTHER" id="PTHR32552:SF68">
    <property type="entry name" value="FERRICHROME OUTER MEMBRANE TRANSPORTER_PHAGE RECEPTOR"/>
    <property type="match status" value="1"/>
</dbReference>
<feature type="chain" id="PRO_5016331782" evidence="17">
    <location>
        <begin position="33"/>
        <end position="770"/>
    </location>
</feature>
<evidence type="ECO:0000259" key="18">
    <source>
        <dbReference type="Pfam" id="PF00593"/>
    </source>
</evidence>
<evidence type="ECO:0000256" key="9">
    <source>
        <dbReference type="ARBA" id="ARBA00023065"/>
    </source>
</evidence>
<keyword evidence="3 14" id="KW-0813">Transport</keyword>
<keyword evidence="9" id="KW-0406">Ion transport</keyword>
<dbReference type="GO" id="GO:0038023">
    <property type="term" value="F:signaling receptor activity"/>
    <property type="evidence" value="ECO:0007669"/>
    <property type="project" value="InterPro"/>
</dbReference>
<evidence type="ECO:0000313" key="20">
    <source>
        <dbReference type="EMBL" id="SQD76617.1"/>
    </source>
</evidence>
<organism evidence="20 21">
    <name type="scientific">Moritella yayanosii</name>
    <dbReference type="NCBI Taxonomy" id="69539"/>
    <lineage>
        <taxon>Bacteria</taxon>
        <taxon>Pseudomonadati</taxon>
        <taxon>Pseudomonadota</taxon>
        <taxon>Gammaproteobacteria</taxon>
        <taxon>Alteromonadales</taxon>
        <taxon>Moritellaceae</taxon>
        <taxon>Moritella</taxon>
    </lineage>
</organism>
<evidence type="ECO:0000256" key="4">
    <source>
        <dbReference type="ARBA" id="ARBA00022452"/>
    </source>
</evidence>
<dbReference type="Gene3D" id="2.170.130.10">
    <property type="entry name" value="TonB-dependent receptor, plug domain"/>
    <property type="match status" value="1"/>
</dbReference>
<dbReference type="InterPro" id="IPR010917">
    <property type="entry name" value="TonB_rcpt_CS"/>
</dbReference>
<protein>
    <submittedName>
        <fullName evidence="20">Putative TonB-dependent siderophore receptor</fullName>
    </submittedName>
</protein>
<sequence>MLKSKLAKAISLSLKPQYLVMTLLATSTSVFSSEQDVNKGVTEDVQVTRVVGIKQTLTSNIAQSTMRSEADLSTVPRSVQVINSEVIEQQAAANLSDVVQNVSNVTEHNNFGGTRDLFKIRGFEANVYEDGTRVYGLAQDKAVIEDLESVEVVKGPESVLYGNMSPGGLINLISKRPMPISQNQVKMTMDEHGKQRLSVDFSGPVNDDGTVLYRLVGVFDDSESWRDASDSKQVFIAPSLSWLVTDDTTLSFSYKYNKEELPFDRGTLAVLNSNGGWDFLDINKKRLGTDFSRQEREVHKFGFDIDHAINDYWSMRFKARNYERKSSAKRVHFYASSDAAVETYNPPRAPFPVDLYLEDKTDHAFDGNINSYINGSRQSSNTQLYSWENNIEFNTGAAEHRTIIGVDYTHYKEEKNQSASASWSKVNFAPYAEYALQTPNTHSGRFDYYTDDPSQAAYPDDMYDIKDVNLKLTEYSVFAQDLIKYGDWSFVLGARYDVFEAETTETWDATFKANAAAIGSPQTNSSSKSPKEKNISVQAGVLYKLNRQVSLFGNFTDSYLPNQKFDSIAKEWVEAQNGRQFEVGSKLSLLGHRLNLTTSVFRTDLDNVAYAGDIKGSFDVYKQKSQGFEIDGDYAITDDLIALFSYGYTDVDFVDAPDSVSKPVNVPKNNASLWLAYQASHEWGVGSGVRYVDDRAGNRRKGYDYTLDAYTLIDAAIWYAPDFADNDLKLQLNVKNLFDKDYYTAGSDSTQSAVYLGSPRTISLSAAYNF</sequence>
<feature type="domain" description="TonB-dependent receptor plug" evidence="19">
    <location>
        <begin position="72"/>
        <end position="168"/>
    </location>
</feature>
<dbReference type="InterPro" id="IPR036942">
    <property type="entry name" value="Beta-barrel_TonB_sf"/>
</dbReference>
<dbReference type="InterPro" id="IPR037066">
    <property type="entry name" value="Plug_dom_sf"/>
</dbReference>
<dbReference type="AlphaFoldDB" id="A0A330LHC8"/>
<keyword evidence="6 14" id="KW-0812">Transmembrane</keyword>
<gene>
    <name evidence="20" type="ORF">MORIYA_0139</name>
</gene>
<dbReference type="GO" id="GO:0009279">
    <property type="term" value="C:cell outer membrane"/>
    <property type="evidence" value="ECO:0007669"/>
    <property type="project" value="UniProtKB-SubCell"/>
</dbReference>
<dbReference type="PROSITE" id="PS52016">
    <property type="entry name" value="TONB_DEPENDENT_REC_3"/>
    <property type="match status" value="1"/>
</dbReference>
<keyword evidence="4 14" id="KW-1134">Transmembrane beta strand</keyword>
<dbReference type="GO" id="GO:0015344">
    <property type="term" value="F:siderophore uptake transmembrane transporter activity"/>
    <property type="evidence" value="ECO:0007669"/>
    <property type="project" value="TreeGrafter"/>
</dbReference>
<evidence type="ECO:0000256" key="1">
    <source>
        <dbReference type="ARBA" id="ARBA00004571"/>
    </source>
</evidence>
<dbReference type="CDD" id="cd01347">
    <property type="entry name" value="ligand_gated_channel"/>
    <property type="match status" value="1"/>
</dbReference>
<feature type="domain" description="TonB-dependent receptor-like beta-barrel" evidence="18">
    <location>
        <begin position="243"/>
        <end position="737"/>
    </location>
</feature>
<keyword evidence="7 17" id="KW-0732">Signal</keyword>
<evidence type="ECO:0000256" key="15">
    <source>
        <dbReference type="PROSITE-ProRule" id="PRU10144"/>
    </source>
</evidence>
<evidence type="ECO:0000256" key="10">
    <source>
        <dbReference type="ARBA" id="ARBA00023077"/>
    </source>
</evidence>
<keyword evidence="21" id="KW-1185">Reference proteome</keyword>
<evidence type="ECO:0000256" key="13">
    <source>
        <dbReference type="ARBA" id="ARBA00023237"/>
    </source>
</evidence>
<comment type="similarity">
    <text evidence="2 14 16">Belongs to the TonB-dependent receptor family.</text>
</comment>
<evidence type="ECO:0000256" key="14">
    <source>
        <dbReference type="PROSITE-ProRule" id="PRU01360"/>
    </source>
</evidence>
<dbReference type="Pfam" id="PF07715">
    <property type="entry name" value="Plug"/>
    <property type="match status" value="1"/>
</dbReference>
<evidence type="ECO:0000256" key="7">
    <source>
        <dbReference type="ARBA" id="ARBA00022729"/>
    </source>
</evidence>
<dbReference type="InterPro" id="IPR039426">
    <property type="entry name" value="TonB-dep_rcpt-like"/>
</dbReference>
<dbReference type="InterPro" id="IPR000531">
    <property type="entry name" value="Beta-barrel_TonB"/>
</dbReference>
<dbReference type="RefSeq" id="WP_112711826.1">
    <property type="nucleotide sequence ID" value="NZ_LS483250.1"/>
</dbReference>
<evidence type="ECO:0000256" key="6">
    <source>
        <dbReference type="ARBA" id="ARBA00022692"/>
    </source>
</evidence>
<dbReference type="EMBL" id="LS483250">
    <property type="protein sequence ID" value="SQD76617.1"/>
    <property type="molecule type" value="Genomic_DNA"/>
</dbReference>
<comment type="subcellular location">
    <subcellularLocation>
        <location evidence="1 14">Cell outer membrane</location>
        <topology evidence="1 14">Multi-pass membrane protein</topology>
    </subcellularLocation>
</comment>
<dbReference type="Gene3D" id="2.40.170.20">
    <property type="entry name" value="TonB-dependent receptor, beta-barrel domain"/>
    <property type="match status" value="1"/>
</dbReference>
<keyword evidence="8" id="KW-0408">Iron</keyword>
<keyword evidence="5" id="KW-0410">Iron transport</keyword>
<dbReference type="OrthoDB" id="127311at2"/>
<evidence type="ECO:0000256" key="2">
    <source>
        <dbReference type="ARBA" id="ARBA00009810"/>
    </source>
</evidence>
<evidence type="ECO:0000256" key="12">
    <source>
        <dbReference type="ARBA" id="ARBA00023170"/>
    </source>
</evidence>
<reference evidence="21" key="1">
    <citation type="submission" date="2018-05" db="EMBL/GenBank/DDBJ databases">
        <authorList>
            <person name="Cea G.-C."/>
            <person name="William W."/>
        </authorList>
    </citation>
    <scope>NUCLEOTIDE SEQUENCE [LARGE SCALE GENOMIC DNA]</scope>
    <source>
        <strain evidence="21">DB21MT 5</strain>
    </source>
</reference>
<evidence type="ECO:0000259" key="19">
    <source>
        <dbReference type="Pfam" id="PF07715"/>
    </source>
</evidence>
<dbReference type="PANTHER" id="PTHR32552">
    <property type="entry name" value="FERRICHROME IRON RECEPTOR-RELATED"/>
    <property type="match status" value="1"/>
</dbReference>
<dbReference type="Pfam" id="PF00593">
    <property type="entry name" value="TonB_dep_Rec_b-barrel"/>
    <property type="match status" value="1"/>
</dbReference>
<evidence type="ECO:0000256" key="8">
    <source>
        <dbReference type="ARBA" id="ARBA00023004"/>
    </source>
</evidence>
<keyword evidence="10 16" id="KW-0798">TonB box</keyword>
<dbReference type="NCBIfam" id="TIGR01783">
    <property type="entry name" value="TonB-siderophor"/>
    <property type="match status" value="1"/>
</dbReference>
<keyword evidence="12 20" id="KW-0675">Receptor</keyword>
<keyword evidence="13 14" id="KW-0998">Cell outer membrane</keyword>
<accession>A0A330LHC8</accession>
<feature type="signal peptide" evidence="17">
    <location>
        <begin position="1"/>
        <end position="32"/>
    </location>
</feature>
<evidence type="ECO:0000256" key="16">
    <source>
        <dbReference type="RuleBase" id="RU003357"/>
    </source>
</evidence>
<dbReference type="PROSITE" id="PS01156">
    <property type="entry name" value="TONB_DEPENDENT_REC_2"/>
    <property type="match status" value="1"/>
</dbReference>
<evidence type="ECO:0000256" key="5">
    <source>
        <dbReference type="ARBA" id="ARBA00022496"/>
    </source>
</evidence>
<evidence type="ECO:0000256" key="17">
    <source>
        <dbReference type="SAM" id="SignalP"/>
    </source>
</evidence>
<evidence type="ECO:0000313" key="21">
    <source>
        <dbReference type="Proteomes" id="UP000250163"/>
    </source>
</evidence>
<evidence type="ECO:0000256" key="3">
    <source>
        <dbReference type="ARBA" id="ARBA00022448"/>
    </source>
</evidence>
<dbReference type="Proteomes" id="UP000250163">
    <property type="component" value="Chromosome MORIYA"/>
</dbReference>
<dbReference type="SUPFAM" id="SSF56935">
    <property type="entry name" value="Porins"/>
    <property type="match status" value="1"/>
</dbReference>
<dbReference type="InterPro" id="IPR010105">
    <property type="entry name" value="TonB_sidphr_rcpt"/>
</dbReference>
<feature type="short sequence motif" description="TonB C-terminal box" evidence="15">
    <location>
        <begin position="753"/>
        <end position="770"/>
    </location>
</feature>
<keyword evidence="11 14" id="KW-0472">Membrane</keyword>
<proteinExistence type="inferred from homology"/>
<dbReference type="KEGG" id="mya:MORIYA_0139"/>
<name>A0A330LHC8_9GAMM</name>